<feature type="region of interest" description="Disordered" evidence="5">
    <location>
        <begin position="761"/>
        <end position="803"/>
    </location>
</feature>
<keyword evidence="3" id="KW-0804">Transcription</keyword>
<dbReference type="InterPro" id="IPR001138">
    <property type="entry name" value="Zn2Cys6_DnaBD"/>
</dbReference>
<organism evidence="7 8">
    <name type="scientific">Fusarium albosuccineum</name>
    <dbReference type="NCBI Taxonomy" id="1237068"/>
    <lineage>
        <taxon>Eukaryota</taxon>
        <taxon>Fungi</taxon>
        <taxon>Dikarya</taxon>
        <taxon>Ascomycota</taxon>
        <taxon>Pezizomycotina</taxon>
        <taxon>Sordariomycetes</taxon>
        <taxon>Hypocreomycetidae</taxon>
        <taxon>Hypocreales</taxon>
        <taxon>Nectriaceae</taxon>
        <taxon>Fusarium</taxon>
        <taxon>Fusarium decemcellulare species complex</taxon>
    </lineage>
</organism>
<dbReference type="InterPro" id="IPR036864">
    <property type="entry name" value="Zn2-C6_fun-type_DNA-bd_sf"/>
</dbReference>
<evidence type="ECO:0000259" key="6">
    <source>
        <dbReference type="PROSITE" id="PS50048"/>
    </source>
</evidence>
<dbReference type="PANTHER" id="PTHR31069">
    <property type="entry name" value="OLEATE-ACTIVATED TRANSCRIPTION FACTOR 1-RELATED"/>
    <property type="match status" value="1"/>
</dbReference>
<dbReference type="GO" id="GO:0005634">
    <property type="term" value="C:nucleus"/>
    <property type="evidence" value="ECO:0007669"/>
    <property type="project" value="TreeGrafter"/>
</dbReference>
<dbReference type="CDD" id="cd00067">
    <property type="entry name" value="GAL4"/>
    <property type="match status" value="1"/>
</dbReference>
<name>A0A8H4P984_9HYPO</name>
<sequence length="1113" mass="124754">MSLSGQERRSFFYCLVYKSNPEKHVGCERSQLTTFRRMVQHVKRRHVLGKRGCSRCRRDWRYGEDALFEDHIRQNNCHEASLLDSGVLLPEEYDDLKNVHGGTDGDRWYSGFSRLFPDLQPPTSATFESTYMGIIRTGNSPTHIYLRNAFLETMEHQSPVQDHISLLLDRILAPANQQPVEQTSSEDPRSALGIPQSPISAQEDPSDTLGANNNSWSPRNQNFQHQTVEEDDLAPPLELAGSSLPAEVLNLMYPSKNRIQSATKAMSEAIHTDSGFVSHSTKPSDPVQAFEADKQQPMSFYSYRQSPDDSRFGQQDEDAQSVRSIDESITSSTESNTTLFNHQEAAVDFIARKFIEDPNLLSLYKESVRRLDQPKFVRNHTRLLKVFYLGLLPDCVSPSQALAVKFLRARSRRTLISCEIWHLVSDRGSREKIPQLLSKEQDSLFTLERFLRNEDGAETEVEGNMTIGQQKDVVDSDSDNDELLDASDNDEFAKLEETGQFLTGGLPFEVFRYSVSKFLHSKAEKHSPEAAHSYDVSVSPAGRSVFLSLMYRVRRALRPRPKTGFRRMEWTCDCGSDLYADFVECEGDELNELERSLQSSGANTAQTTGVQPDCLGASGCVTLGGTSAQHGRSILTNSTGMAGPSRATGPSSQAQQLSADTNRVKFLALCVNTGVKMKLSHLRNSAATPPPPQLPPSPPRLATFPFSIAQGNMSPDTPPGTTRRSKQTSCFACVDAKRRCDKAHPSCSRCIDKNIDCVYPPPKPPRRHQRHIDEAITRRPSSELSDSRTVGRDQAPENSPLPAGDLRWFLRPSVWNVAYHYDPPSEMPSGPTISNFIRGIKVWLFRFLRDGHNPFIHRLLYQAKPMPQCMQDAYAAIAISQNVTPENEHMVDKISSSQISALLASQPAEGTLPFTLLSTKDHLARTQALLIHLLLALFSPSIPRRAEAENLIDTLLRWTNQLWQSATQDTVTVPFFQNTFLLTERTEFCANVPEIFVICETIRRTWLLGNLATGVFQSLKGDWSAACAGDIYITARAELWDAPSMARWEAAVGEKDPLFIYSLEGQLLVTRGVHASQVDEFARHIFTIMWGMDKVENWVARTGDGISLIYQEP</sequence>
<feature type="compositionally biased region" description="Basic and acidic residues" evidence="5">
    <location>
        <begin position="771"/>
        <end position="795"/>
    </location>
</feature>
<keyword evidence="8" id="KW-1185">Reference proteome</keyword>
<evidence type="ECO:0000313" key="7">
    <source>
        <dbReference type="EMBL" id="KAF4460906.1"/>
    </source>
</evidence>
<evidence type="ECO:0000256" key="2">
    <source>
        <dbReference type="ARBA" id="ARBA00023125"/>
    </source>
</evidence>
<dbReference type="Proteomes" id="UP000554235">
    <property type="component" value="Unassembled WGS sequence"/>
</dbReference>
<dbReference type="GO" id="GO:0045944">
    <property type="term" value="P:positive regulation of transcription by RNA polymerase II"/>
    <property type="evidence" value="ECO:0007669"/>
    <property type="project" value="TreeGrafter"/>
</dbReference>
<dbReference type="PROSITE" id="PS50048">
    <property type="entry name" value="ZN2_CY6_FUNGAL_2"/>
    <property type="match status" value="1"/>
</dbReference>
<evidence type="ECO:0000256" key="3">
    <source>
        <dbReference type="ARBA" id="ARBA00023163"/>
    </source>
</evidence>
<evidence type="ECO:0000256" key="1">
    <source>
        <dbReference type="ARBA" id="ARBA00023015"/>
    </source>
</evidence>
<keyword evidence="4" id="KW-0539">Nucleus</keyword>
<evidence type="ECO:0000313" key="8">
    <source>
        <dbReference type="Proteomes" id="UP000554235"/>
    </source>
</evidence>
<keyword evidence="2" id="KW-0238">DNA-binding</keyword>
<dbReference type="GO" id="GO:0000978">
    <property type="term" value="F:RNA polymerase II cis-regulatory region sequence-specific DNA binding"/>
    <property type="evidence" value="ECO:0007669"/>
    <property type="project" value="TreeGrafter"/>
</dbReference>
<evidence type="ECO:0000256" key="5">
    <source>
        <dbReference type="SAM" id="MobiDB-lite"/>
    </source>
</evidence>
<dbReference type="OrthoDB" id="5355161at2759"/>
<evidence type="ECO:0000256" key="4">
    <source>
        <dbReference type="ARBA" id="ARBA00023242"/>
    </source>
</evidence>
<dbReference type="Gene3D" id="4.10.240.10">
    <property type="entry name" value="Zn(2)-C6 fungal-type DNA-binding domain"/>
    <property type="match status" value="1"/>
</dbReference>
<protein>
    <submittedName>
        <fullName evidence="7">RNA polymerase ii mediator complex component</fullName>
    </submittedName>
</protein>
<feature type="region of interest" description="Disordered" evidence="5">
    <location>
        <begin position="301"/>
        <end position="336"/>
    </location>
</feature>
<dbReference type="PANTHER" id="PTHR31069:SF12">
    <property type="entry name" value="TRANSCRIPTION FACTOR DOMAIN-CONTAINING PROTEIN"/>
    <property type="match status" value="1"/>
</dbReference>
<dbReference type="Pfam" id="PF00172">
    <property type="entry name" value="Zn_clus"/>
    <property type="match status" value="1"/>
</dbReference>
<feature type="compositionally biased region" description="Polar residues" evidence="5">
    <location>
        <begin position="209"/>
        <end position="220"/>
    </location>
</feature>
<accession>A0A8H4P984</accession>
<feature type="compositionally biased region" description="Low complexity" evidence="5">
    <location>
        <begin position="327"/>
        <end position="336"/>
    </location>
</feature>
<dbReference type="GO" id="GO:0000981">
    <property type="term" value="F:DNA-binding transcription factor activity, RNA polymerase II-specific"/>
    <property type="evidence" value="ECO:0007669"/>
    <property type="project" value="InterPro"/>
</dbReference>
<reference evidence="7 8" key="1">
    <citation type="submission" date="2020-01" db="EMBL/GenBank/DDBJ databases">
        <title>Identification and distribution of gene clusters putatively required for synthesis of sphingolipid metabolism inhibitors in phylogenetically diverse species of the filamentous fungus Fusarium.</title>
        <authorList>
            <person name="Kim H.-S."/>
            <person name="Busman M."/>
            <person name="Brown D.W."/>
            <person name="Divon H."/>
            <person name="Uhlig S."/>
            <person name="Proctor R.H."/>
        </authorList>
    </citation>
    <scope>NUCLEOTIDE SEQUENCE [LARGE SCALE GENOMIC DNA]</scope>
    <source>
        <strain evidence="7 8">NRRL 20459</strain>
    </source>
</reference>
<keyword evidence="1" id="KW-0805">Transcription regulation</keyword>
<proteinExistence type="predicted"/>
<dbReference type="InterPro" id="IPR050675">
    <property type="entry name" value="OAF3"/>
</dbReference>
<dbReference type="SUPFAM" id="SSF57701">
    <property type="entry name" value="Zn2/Cys6 DNA-binding domain"/>
    <property type="match status" value="1"/>
</dbReference>
<dbReference type="EMBL" id="JAADYS010001828">
    <property type="protein sequence ID" value="KAF4460906.1"/>
    <property type="molecule type" value="Genomic_DNA"/>
</dbReference>
<dbReference type="SMART" id="SM00066">
    <property type="entry name" value="GAL4"/>
    <property type="match status" value="1"/>
</dbReference>
<dbReference type="GO" id="GO:0008270">
    <property type="term" value="F:zinc ion binding"/>
    <property type="evidence" value="ECO:0007669"/>
    <property type="project" value="InterPro"/>
</dbReference>
<gene>
    <name evidence="7" type="ORF">FALBO_12289</name>
</gene>
<dbReference type="AlphaFoldDB" id="A0A8H4P984"/>
<feature type="region of interest" description="Disordered" evidence="5">
    <location>
        <begin position="177"/>
        <end position="220"/>
    </location>
</feature>
<comment type="caution">
    <text evidence="7">The sequence shown here is derived from an EMBL/GenBank/DDBJ whole genome shotgun (WGS) entry which is preliminary data.</text>
</comment>
<feature type="domain" description="Zn(2)-C6 fungal-type" evidence="6">
    <location>
        <begin position="729"/>
        <end position="759"/>
    </location>
</feature>